<dbReference type="GO" id="GO:0008270">
    <property type="term" value="F:zinc ion binding"/>
    <property type="evidence" value="ECO:0007669"/>
    <property type="project" value="InterPro"/>
</dbReference>
<dbReference type="PANTHER" id="PTHR47424">
    <property type="entry name" value="REGULATORY PROTEIN GAL4"/>
    <property type="match status" value="1"/>
</dbReference>
<dbReference type="GO" id="GO:0000981">
    <property type="term" value="F:DNA-binding transcription factor activity, RNA polymerase II-specific"/>
    <property type="evidence" value="ECO:0007669"/>
    <property type="project" value="TreeGrafter"/>
</dbReference>
<dbReference type="Pfam" id="PF01965">
    <property type="entry name" value="DJ-1_PfpI"/>
    <property type="match status" value="1"/>
</dbReference>
<feature type="domain" description="Xylanolytic transcriptional activator regulatory" evidence="4">
    <location>
        <begin position="529"/>
        <end position="601"/>
    </location>
</feature>
<dbReference type="AlphaFoldDB" id="A0A9Q9UFY6"/>
<dbReference type="Pfam" id="PF04082">
    <property type="entry name" value="Fungal_trans"/>
    <property type="match status" value="1"/>
</dbReference>
<evidence type="ECO:0000256" key="1">
    <source>
        <dbReference type="ARBA" id="ARBA00023015"/>
    </source>
</evidence>
<dbReference type="CDD" id="cd03141">
    <property type="entry name" value="GATase1_Hsp31_like"/>
    <property type="match status" value="1"/>
</dbReference>
<gene>
    <name evidence="5" type="ORF">C2S_2490</name>
</gene>
<proteinExistence type="predicted"/>
<protein>
    <recommendedName>
        <fullName evidence="4">Xylanolytic transcriptional activator regulatory domain-containing protein</fullName>
    </recommendedName>
</protein>
<keyword evidence="2" id="KW-0804">Transcription</keyword>
<dbReference type="InterPro" id="IPR029062">
    <property type="entry name" value="Class_I_gatase-like"/>
</dbReference>
<dbReference type="Gene3D" id="3.40.50.880">
    <property type="match status" value="1"/>
</dbReference>
<keyword evidence="3" id="KW-0539">Nucleus</keyword>
<name>A0A9Q9UFY6_FUSFU</name>
<evidence type="ECO:0000259" key="4">
    <source>
        <dbReference type="SMART" id="SM00906"/>
    </source>
</evidence>
<dbReference type="GO" id="GO:0006351">
    <property type="term" value="P:DNA-templated transcription"/>
    <property type="evidence" value="ECO:0007669"/>
    <property type="project" value="InterPro"/>
</dbReference>
<evidence type="ECO:0000256" key="2">
    <source>
        <dbReference type="ARBA" id="ARBA00023163"/>
    </source>
</evidence>
<organism evidence="5 6">
    <name type="scientific">Fusarium fujikuroi</name>
    <name type="common">Bakanae and foot rot disease fungus</name>
    <name type="synonym">Gibberella fujikuroi</name>
    <dbReference type="NCBI Taxonomy" id="5127"/>
    <lineage>
        <taxon>Eukaryota</taxon>
        <taxon>Fungi</taxon>
        <taxon>Dikarya</taxon>
        <taxon>Ascomycota</taxon>
        <taxon>Pezizomycotina</taxon>
        <taxon>Sordariomycetes</taxon>
        <taxon>Hypocreomycetidae</taxon>
        <taxon>Hypocreales</taxon>
        <taxon>Nectriaceae</taxon>
        <taxon>Fusarium</taxon>
        <taxon>Fusarium fujikuroi species complex</taxon>
    </lineage>
</organism>
<dbReference type="InterPro" id="IPR007219">
    <property type="entry name" value="XnlR_reg_dom"/>
</dbReference>
<comment type="caution">
    <text evidence="5">The sequence shown here is derived from an EMBL/GenBank/DDBJ whole genome shotgun (WGS) entry which is preliminary data.</text>
</comment>
<dbReference type="GO" id="GO:0005634">
    <property type="term" value="C:nucleus"/>
    <property type="evidence" value="ECO:0007669"/>
    <property type="project" value="TreeGrafter"/>
</dbReference>
<evidence type="ECO:0000313" key="5">
    <source>
        <dbReference type="EMBL" id="VTT81024.1"/>
    </source>
</evidence>
<dbReference type="EMBL" id="CABFJX010000407">
    <property type="protein sequence ID" value="VTT81024.1"/>
    <property type="molecule type" value="Genomic_DNA"/>
</dbReference>
<accession>A0A9Q9UFY6</accession>
<sequence length="902" mass="99828">MTTSKPKILVVLTSADKVPKTGKQIGWYLPELAHPFHVLNPRAELVYATPKGGESPLDPVSVELFKDDPICKDFLENQESVWKNTLKLSDVAGRASEFDAIFYPGGHGPMVDLVHDEHSKNLLRDFHSQDKVISAVCHGPAAFVNATTASGDLILKGKQVTGFDDVGEEMFKFTDDMDFSLEKRLGEVSGGKYVKADEGPLAEKVVVDGKIITGQNPASSRGVAEEIAKALGVYYFINYECLGPCAELNLTADATHSEIEGLKARVKELEGQIKDTSIPTPPDEDIPELISNDPSQSFSYANEGVQLDTTTAIQSAATGTQFYGPSSTYYFIHCISQRLKAAGCSLSSDEEAHSLIPNSASRSMGNVINTPDAGLEGHQPSDSTVPARATHGLTERTLSGKDLSATQEAFFLDLFWDSWHCCYQLLDEADFKAHYTSLWNEPIGDTRQDSPLVDIVLALCMQFGVTSLPRRSGYKAEINSRDAAVAGRWLYQRCQRLISYDLERPTLETFHCQLWSAIYLANASYQNMAQNMAGIAARTAYTLGLHIEPGNDLPVKEREARKRAWCIMFMFETRSCIRLGRPWVTQTQPISPLLPTRDQGHITTGVDHLRYTTERSKLTEIARSAFDTVFHHRSSGEATRTTSNSQSRVFASGMDRIRAWAESLPDMLKTERQSGGKSLSTDLSEIDIEPFAPISLRRQRLMLELFYHELILTLGRHCISQYLTRSGSNRTSSDHEVADVSALHACATTKLLHQVYQEYDILNGWYEPFNCQWNAAITLVGYLLACPQDSLTATIARTALSQSITVLEKMGEFFGTASSAASVIRTLHQRLNMPVEAHMSTDSNTITPDTVQDIDFNDLKGVDLSFEGILGTFGAESEFERLRFGIDMQDFLGNDAETMGTM</sequence>
<dbReference type="GO" id="GO:0000435">
    <property type="term" value="P:positive regulation of transcription from RNA polymerase II promoter by galactose"/>
    <property type="evidence" value="ECO:0007669"/>
    <property type="project" value="TreeGrafter"/>
</dbReference>
<reference evidence="5" key="1">
    <citation type="submission" date="2019-05" db="EMBL/GenBank/DDBJ databases">
        <authorList>
            <person name="Piombo E."/>
        </authorList>
    </citation>
    <scope>NUCLEOTIDE SEQUENCE</scope>
    <source>
        <strain evidence="5">C2S</strain>
    </source>
</reference>
<dbReference type="PANTHER" id="PTHR47424:SF12">
    <property type="entry name" value="TRANSCRIPTION FACTOR ASQA"/>
    <property type="match status" value="1"/>
</dbReference>
<dbReference type="Proteomes" id="UP000760494">
    <property type="component" value="Unassembled WGS sequence"/>
</dbReference>
<evidence type="ECO:0000256" key="3">
    <source>
        <dbReference type="ARBA" id="ARBA00023242"/>
    </source>
</evidence>
<keyword evidence="1" id="KW-0805">Transcription regulation</keyword>
<dbReference type="CDD" id="cd12148">
    <property type="entry name" value="fungal_TF_MHR"/>
    <property type="match status" value="1"/>
</dbReference>
<dbReference type="InterPro" id="IPR002818">
    <property type="entry name" value="DJ-1/PfpI"/>
</dbReference>
<dbReference type="InterPro" id="IPR051127">
    <property type="entry name" value="Fungal_SecMet_Regulators"/>
</dbReference>
<evidence type="ECO:0000313" key="6">
    <source>
        <dbReference type="Proteomes" id="UP000760494"/>
    </source>
</evidence>
<dbReference type="SUPFAM" id="SSF52317">
    <property type="entry name" value="Class I glutamine amidotransferase-like"/>
    <property type="match status" value="1"/>
</dbReference>
<dbReference type="GO" id="GO:0000978">
    <property type="term" value="F:RNA polymerase II cis-regulatory region sequence-specific DNA binding"/>
    <property type="evidence" value="ECO:0007669"/>
    <property type="project" value="TreeGrafter"/>
</dbReference>
<dbReference type="SMART" id="SM00906">
    <property type="entry name" value="Fungal_trans"/>
    <property type="match status" value="1"/>
</dbReference>